<gene>
    <name evidence="2" type="ORF">TELCIR_01736</name>
</gene>
<dbReference type="SMART" id="SM00355">
    <property type="entry name" value="ZnF_C2H2"/>
    <property type="match status" value="2"/>
</dbReference>
<dbReference type="InterPro" id="IPR013087">
    <property type="entry name" value="Znf_C2H2_type"/>
</dbReference>
<evidence type="ECO:0000259" key="1">
    <source>
        <dbReference type="PROSITE" id="PS00028"/>
    </source>
</evidence>
<evidence type="ECO:0000313" key="3">
    <source>
        <dbReference type="Proteomes" id="UP000230423"/>
    </source>
</evidence>
<keyword evidence="3" id="KW-1185">Reference proteome</keyword>
<name>A0A2G9V2K8_TELCI</name>
<proteinExistence type="predicted"/>
<evidence type="ECO:0000313" key="2">
    <source>
        <dbReference type="EMBL" id="PIO76192.1"/>
    </source>
</evidence>
<dbReference type="Proteomes" id="UP000230423">
    <property type="component" value="Unassembled WGS sequence"/>
</dbReference>
<accession>A0A2G9V2K8</accession>
<feature type="domain" description="C2H2-type" evidence="1">
    <location>
        <begin position="53"/>
        <end position="73"/>
    </location>
</feature>
<organism evidence="2 3">
    <name type="scientific">Teladorsagia circumcincta</name>
    <name type="common">Brown stomach worm</name>
    <name type="synonym">Ostertagia circumcincta</name>
    <dbReference type="NCBI Taxonomy" id="45464"/>
    <lineage>
        <taxon>Eukaryota</taxon>
        <taxon>Metazoa</taxon>
        <taxon>Ecdysozoa</taxon>
        <taxon>Nematoda</taxon>
        <taxon>Chromadorea</taxon>
        <taxon>Rhabditida</taxon>
        <taxon>Rhabditina</taxon>
        <taxon>Rhabditomorpha</taxon>
        <taxon>Strongyloidea</taxon>
        <taxon>Trichostrongylidae</taxon>
        <taxon>Teladorsagia</taxon>
    </lineage>
</organism>
<sequence>MKQFFIVFKKKPSSKTKAKRLTLKKKVRKALHEVMLHERVSHAKLRKELKYQCECCEEKFPTKQSCDTHLLSHFENSIGEVWDRVEEMQNKLTGLVVVDQCPICLAVMGTRKSFRLHIIQKHLLKDPQDFLEVLSLSPLVFQKFAIQQDTPWFTFASEAVSNGAVVKKEIKQECVEC</sequence>
<dbReference type="EMBL" id="KZ345071">
    <property type="protein sequence ID" value="PIO76192.1"/>
    <property type="molecule type" value="Genomic_DNA"/>
</dbReference>
<protein>
    <submittedName>
        <fullName evidence="2">Zinc finger, C2H2 type</fullName>
    </submittedName>
</protein>
<dbReference type="Gene3D" id="3.30.160.60">
    <property type="entry name" value="Classic Zinc Finger"/>
    <property type="match status" value="1"/>
</dbReference>
<dbReference type="PROSITE" id="PS00028">
    <property type="entry name" value="ZINC_FINGER_C2H2_1"/>
    <property type="match status" value="1"/>
</dbReference>
<dbReference type="OrthoDB" id="5871466at2759"/>
<dbReference type="AlphaFoldDB" id="A0A2G9V2K8"/>
<reference evidence="2 3" key="1">
    <citation type="submission" date="2015-09" db="EMBL/GenBank/DDBJ databases">
        <title>Draft genome of the parasitic nematode Teladorsagia circumcincta isolate WARC Sus (inbred).</title>
        <authorList>
            <person name="Mitreva M."/>
        </authorList>
    </citation>
    <scope>NUCLEOTIDE SEQUENCE [LARGE SCALE GENOMIC DNA]</scope>
    <source>
        <strain evidence="2 3">S</strain>
    </source>
</reference>